<keyword evidence="2" id="KW-0880">Kelch repeat</keyword>
<organism evidence="7 8">
    <name type="scientific">Stomoxys calcitrans</name>
    <name type="common">Stable fly</name>
    <name type="synonym">Conops calcitrans</name>
    <dbReference type="NCBI Taxonomy" id="35570"/>
    <lineage>
        <taxon>Eukaryota</taxon>
        <taxon>Metazoa</taxon>
        <taxon>Ecdysozoa</taxon>
        <taxon>Arthropoda</taxon>
        <taxon>Hexapoda</taxon>
        <taxon>Insecta</taxon>
        <taxon>Pterygota</taxon>
        <taxon>Neoptera</taxon>
        <taxon>Endopterygota</taxon>
        <taxon>Diptera</taxon>
        <taxon>Brachycera</taxon>
        <taxon>Muscomorpha</taxon>
        <taxon>Muscoidea</taxon>
        <taxon>Muscidae</taxon>
        <taxon>Stomoxys</taxon>
    </lineage>
</organism>
<dbReference type="PROSITE" id="PS50097">
    <property type="entry name" value="BTB"/>
    <property type="match status" value="1"/>
</dbReference>
<evidence type="ECO:0000256" key="4">
    <source>
        <dbReference type="ARBA" id="ARBA00043912"/>
    </source>
</evidence>
<dbReference type="AlphaFoldDB" id="A0A1I8NRE5"/>
<evidence type="ECO:0000256" key="1">
    <source>
        <dbReference type="ARBA" id="ARBA00013699"/>
    </source>
</evidence>
<name>A0A1I8NRE5_STOCA</name>
<keyword evidence="3" id="KW-0677">Repeat</keyword>
<dbReference type="InterPro" id="IPR015915">
    <property type="entry name" value="Kelch-typ_b-propeller"/>
</dbReference>
<dbReference type="PIRSF" id="PIRSF037037">
    <property type="entry name" value="Kelch-like_protein_gigaxonin"/>
    <property type="match status" value="1"/>
</dbReference>
<dbReference type="PANTHER" id="PTHR45632:SF3">
    <property type="entry name" value="KELCH-LIKE PROTEIN 32"/>
    <property type="match status" value="1"/>
</dbReference>
<dbReference type="EnsemblMetazoa" id="SCAU001373-RB">
    <property type="protein sequence ID" value="SCAU001373-PB"/>
    <property type="gene ID" value="SCAU001373"/>
</dbReference>
<dbReference type="PANTHER" id="PTHR45632">
    <property type="entry name" value="LD33804P"/>
    <property type="match status" value="1"/>
</dbReference>
<evidence type="ECO:0000256" key="3">
    <source>
        <dbReference type="ARBA" id="ARBA00022737"/>
    </source>
</evidence>
<dbReference type="SMART" id="SM00225">
    <property type="entry name" value="BTB"/>
    <property type="match status" value="1"/>
</dbReference>
<accession>A0A1I8NRE5</accession>
<dbReference type="InterPro" id="IPR006652">
    <property type="entry name" value="Kelch_1"/>
</dbReference>
<reference evidence="7" key="1">
    <citation type="submission" date="2020-05" db="UniProtKB">
        <authorList>
            <consortium name="EnsemblMetazoa"/>
        </authorList>
    </citation>
    <scope>IDENTIFICATION</scope>
    <source>
        <strain evidence="7">USDA</strain>
    </source>
</reference>
<feature type="chain" id="PRO_5009325394" description="Kelch-like protein diablo" evidence="5">
    <location>
        <begin position="18"/>
        <end position="693"/>
    </location>
</feature>
<dbReference type="Gene3D" id="1.25.40.420">
    <property type="match status" value="1"/>
</dbReference>
<dbReference type="Proteomes" id="UP000095300">
    <property type="component" value="Unassembled WGS sequence"/>
</dbReference>
<dbReference type="VEuPathDB" id="VectorBase:SCAU001373"/>
<dbReference type="CDD" id="cd14733">
    <property type="entry name" value="BACK"/>
    <property type="match status" value="1"/>
</dbReference>
<evidence type="ECO:0000256" key="5">
    <source>
        <dbReference type="SAM" id="SignalP"/>
    </source>
</evidence>
<dbReference type="OrthoDB" id="45365at2759"/>
<dbReference type="UniPathway" id="UPA00143"/>
<dbReference type="InterPro" id="IPR011705">
    <property type="entry name" value="BACK"/>
</dbReference>
<dbReference type="InterPro" id="IPR000210">
    <property type="entry name" value="BTB/POZ_dom"/>
</dbReference>
<keyword evidence="5" id="KW-0732">Signal</keyword>
<dbReference type="Pfam" id="PF07707">
    <property type="entry name" value="BACK"/>
    <property type="match status" value="1"/>
</dbReference>
<dbReference type="Gene3D" id="2.120.10.80">
    <property type="entry name" value="Kelch-type beta propeller"/>
    <property type="match status" value="1"/>
</dbReference>
<dbReference type="KEGG" id="scac:106090649"/>
<proteinExistence type="predicted"/>
<dbReference type="GO" id="GO:0003779">
    <property type="term" value="F:actin binding"/>
    <property type="evidence" value="ECO:0007669"/>
    <property type="project" value="UniProtKB-KW"/>
</dbReference>
<sequence>MASLFLIFRFLRFSIFSTSLHSTIKKLNKNQKRHHSHPFSNLLEFNFNRSYKNCTKMAGGAASVLRSNTQEGRSNTTVDNSSSSKYTRAAPNFMLTSHSEALLQGLNALRCSDKLFDVTLIVEGRTFKAHRVVLAACSDYFCAMFTDAMREARQSEIKLNGVNARGIELLIEYAYTSKLELDRNNVQDVLSVSTHVQMKAVIEACSNYLESQIDLENCVAIAALADLYALDVLKRKTYRFICSRLDEFAQTPDLMNLTWDQLDYILSCNYPVDCREERVLQITLQYCLETRLKVELARLLFAKVRFNQIEANEVNTLLSNTESAEEDSQQYVDAVRQEMQKQEQVRKHNAKDCDEVICSNVLINSRGMELALVKIGGFETNGLTNQISCFLPSVGKWESLTVIPHIEQCNYGTAVLGNDLYIVGGSYDVCLKEYIHPFGFRYCPTKDKWKTIAPIQADRCRFSLNAMGNFLYAVGGVCELNDNDGDHWANEMAQSNCERYNASADRWEYLPALSENRSQHAGVVLGDKLYISGGIDRHMVLPSLWCFDTVTEKWNKLCQMPTPRADHILIAMDGHIYACGGWYEHSITETRVLAETIDVYDIETDTWSTESTNPMPKYYTGVAAVKKRIYFIGGLLSSATINRATSSVQCYDLETKQWSFNVEWEYPKEVWECTCAAFYVSQERDELFWGESA</sequence>
<dbReference type="Gene3D" id="3.30.710.10">
    <property type="entry name" value="Potassium Channel Kv1.1, Chain A"/>
    <property type="match status" value="1"/>
</dbReference>
<dbReference type="InterPro" id="IPR017096">
    <property type="entry name" value="BTB-kelch_protein"/>
</dbReference>
<dbReference type="GO" id="GO:0016567">
    <property type="term" value="P:protein ubiquitination"/>
    <property type="evidence" value="ECO:0007669"/>
    <property type="project" value="UniProtKB-UniPathway"/>
</dbReference>
<dbReference type="InterPro" id="IPR011333">
    <property type="entry name" value="SKP1/BTB/POZ_sf"/>
</dbReference>
<evidence type="ECO:0000256" key="2">
    <source>
        <dbReference type="ARBA" id="ARBA00022441"/>
    </source>
</evidence>
<evidence type="ECO:0000313" key="7">
    <source>
        <dbReference type="EnsemblMetazoa" id="SCAU001373-PB"/>
    </source>
</evidence>
<dbReference type="SUPFAM" id="SSF54695">
    <property type="entry name" value="POZ domain"/>
    <property type="match status" value="1"/>
</dbReference>
<dbReference type="SUPFAM" id="SSF117281">
    <property type="entry name" value="Kelch motif"/>
    <property type="match status" value="1"/>
</dbReference>
<keyword evidence="8" id="KW-1185">Reference proteome</keyword>
<comment type="function">
    <text evidence="4">Probable substrate-specific adapter of an E3 ubiquitin-protein ligase complex which mediates the ubiquitination and subsequent proteasomal degradation of target proteins. May have a role in synapse differentiation and growth.</text>
</comment>
<gene>
    <name evidence="7" type="primary">106090649</name>
</gene>
<dbReference type="SMART" id="SM00875">
    <property type="entry name" value="BACK"/>
    <property type="match status" value="1"/>
</dbReference>
<dbReference type="STRING" id="35570.A0A1I8NRE5"/>
<dbReference type="Pfam" id="PF24681">
    <property type="entry name" value="Kelch_KLHDC2_KLHL20_DRC7"/>
    <property type="match status" value="1"/>
</dbReference>
<dbReference type="Pfam" id="PF00651">
    <property type="entry name" value="BTB"/>
    <property type="match status" value="1"/>
</dbReference>
<feature type="domain" description="BTB" evidence="6">
    <location>
        <begin position="116"/>
        <end position="183"/>
    </location>
</feature>
<dbReference type="SMART" id="SM00612">
    <property type="entry name" value="Kelch"/>
    <property type="match status" value="4"/>
</dbReference>
<evidence type="ECO:0000259" key="6">
    <source>
        <dbReference type="PROSITE" id="PS50097"/>
    </source>
</evidence>
<protein>
    <recommendedName>
        <fullName evidence="1">Kelch-like protein diablo</fullName>
    </recommendedName>
</protein>
<feature type="signal peptide" evidence="5">
    <location>
        <begin position="1"/>
        <end position="17"/>
    </location>
</feature>
<evidence type="ECO:0000313" key="8">
    <source>
        <dbReference type="Proteomes" id="UP000095300"/>
    </source>
</evidence>